<dbReference type="EMBL" id="CAJOAX010002769">
    <property type="protein sequence ID" value="CAF3817785.1"/>
    <property type="molecule type" value="Genomic_DNA"/>
</dbReference>
<sequence>MINFNQRLFQLVIDIDHSVASVSGNGVHHSNKVVPEPTSFFVRQDNYALSPYSGQSAVFCPQCNAPQQDLTAKCCSSCGNSFDKY</sequence>
<gene>
    <name evidence="4" type="ORF">FNK824_LOCUS33863</name>
    <name evidence="3" type="ORF">OTI717_LOCUS19222</name>
    <name evidence="1" type="ORF">RFH988_LOCUS15062</name>
    <name evidence="2" type="ORF">SEV965_LOCUS14163</name>
</gene>
<dbReference type="AlphaFoldDB" id="A0A814I3F7"/>
<reference evidence="1" key="1">
    <citation type="submission" date="2021-02" db="EMBL/GenBank/DDBJ databases">
        <authorList>
            <person name="Nowell W R."/>
        </authorList>
    </citation>
    <scope>NUCLEOTIDE SEQUENCE</scope>
</reference>
<evidence type="ECO:0000313" key="1">
    <source>
        <dbReference type="EMBL" id="CAF1018284.1"/>
    </source>
</evidence>
<dbReference type="Proteomes" id="UP000663874">
    <property type="component" value="Unassembled WGS sequence"/>
</dbReference>
<dbReference type="OrthoDB" id="10422283at2759"/>
<evidence type="ECO:0000313" key="5">
    <source>
        <dbReference type="Proteomes" id="UP000663882"/>
    </source>
</evidence>
<organism evidence="1 5">
    <name type="scientific">Rotaria sordida</name>
    <dbReference type="NCBI Taxonomy" id="392033"/>
    <lineage>
        <taxon>Eukaryota</taxon>
        <taxon>Metazoa</taxon>
        <taxon>Spiralia</taxon>
        <taxon>Gnathifera</taxon>
        <taxon>Rotifera</taxon>
        <taxon>Eurotatoria</taxon>
        <taxon>Bdelloidea</taxon>
        <taxon>Philodinida</taxon>
        <taxon>Philodinidae</taxon>
        <taxon>Rotaria</taxon>
    </lineage>
</organism>
<comment type="caution">
    <text evidence="1">The sequence shown here is derived from an EMBL/GenBank/DDBJ whole genome shotgun (WGS) entry which is preliminary data.</text>
</comment>
<dbReference type="Proteomes" id="UP000663823">
    <property type="component" value="Unassembled WGS sequence"/>
</dbReference>
<evidence type="ECO:0000313" key="3">
    <source>
        <dbReference type="EMBL" id="CAF3817785.1"/>
    </source>
</evidence>
<protein>
    <submittedName>
        <fullName evidence="1">Uncharacterized protein</fullName>
    </submittedName>
</protein>
<dbReference type="EMBL" id="CAJOBE010012751">
    <property type="protein sequence ID" value="CAF4154528.1"/>
    <property type="molecule type" value="Genomic_DNA"/>
</dbReference>
<evidence type="ECO:0000313" key="4">
    <source>
        <dbReference type="EMBL" id="CAF4154528.1"/>
    </source>
</evidence>
<dbReference type="EMBL" id="CAJNOU010000694">
    <property type="protein sequence ID" value="CAF1067213.1"/>
    <property type="molecule type" value="Genomic_DNA"/>
</dbReference>
<evidence type="ECO:0000313" key="2">
    <source>
        <dbReference type="EMBL" id="CAF1067213.1"/>
    </source>
</evidence>
<accession>A0A814I3F7</accession>
<name>A0A814I3F7_9BILA</name>
<proteinExistence type="predicted"/>
<dbReference type="EMBL" id="CAJNOO010000720">
    <property type="protein sequence ID" value="CAF1018284.1"/>
    <property type="molecule type" value="Genomic_DNA"/>
</dbReference>
<dbReference type="Proteomes" id="UP000663889">
    <property type="component" value="Unassembled WGS sequence"/>
</dbReference>
<dbReference type="Proteomes" id="UP000663882">
    <property type="component" value="Unassembled WGS sequence"/>
</dbReference>